<gene>
    <name evidence="2" type="ORF">F511_15583</name>
</gene>
<sequence>MVFSLKNTTRPQSSRPIISLSTVQVQCHEDHGSPQVCGCDLGSRPQPCVYTSILRLGLAARDTPDAPITTSRPEDRAAHLKSRHTPPRSGITRRHVSRSGVLPEVSPPGRDVARGQCLDVGKNPAWICFPYLKNPRHQGEAQSIPQSSDVPEFLDVVVFARRLSSPKVPTCVTKIGCHPRISYEELGRWPEDSRLVREYLPRTLSQRKRIPRITDDIRQDILFHRLSPSINTRYPARRSTIQSQSPDVLELLDVVVFARRLR</sequence>
<dbReference type="EMBL" id="KV010113">
    <property type="protein sequence ID" value="KZV28503.1"/>
    <property type="molecule type" value="Genomic_DNA"/>
</dbReference>
<reference evidence="2 3" key="1">
    <citation type="journal article" date="2015" name="Proc. Natl. Acad. Sci. U.S.A.">
        <title>The resurrection genome of Boea hygrometrica: A blueprint for survival of dehydration.</title>
        <authorList>
            <person name="Xiao L."/>
            <person name="Yang G."/>
            <person name="Zhang L."/>
            <person name="Yang X."/>
            <person name="Zhao S."/>
            <person name="Ji Z."/>
            <person name="Zhou Q."/>
            <person name="Hu M."/>
            <person name="Wang Y."/>
            <person name="Chen M."/>
            <person name="Xu Y."/>
            <person name="Jin H."/>
            <person name="Xiao X."/>
            <person name="Hu G."/>
            <person name="Bao F."/>
            <person name="Hu Y."/>
            <person name="Wan P."/>
            <person name="Li L."/>
            <person name="Deng X."/>
            <person name="Kuang T."/>
            <person name="Xiang C."/>
            <person name="Zhu J.K."/>
            <person name="Oliver M.J."/>
            <person name="He Y."/>
        </authorList>
    </citation>
    <scope>NUCLEOTIDE SEQUENCE [LARGE SCALE GENOMIC DNA]</scope>
    <source>
        <strain evidence="3">cv. XS01</strain>
    </source>
</reference>
<feature type="compositionally biased region" description="Basic residues" evidence="1">
    <location>
        <begin position="79"/>
        <end position="97"/>
    </location>
</feature>
<evidence type="ECO:0000313" key="3">
    <source>
        <dbReference type="Proteomes" id="UP000250235"/>
    </source>
</evidence>
<dbReference type="AlphaFoldDB" id="A0A2Z7B3Q5"/>
<protein>
    <submittedName>
        <fullName evidence="2">Uncharacterized protein</fullName>
    </submittedName>
</protein>
<evidence type="ECO:0000313" key="2">
    <source>
        <dbReference type="EMBL" id="KZV28503.1"/>
    </source>
</evidence>
<accession>A0A2Z7B3Q5</accession>
<organism evidence="2 3">
    <name type="scientific">Dorcoceras hygrometricum</name>
    <dbReference type="NCBI Taxonomy" id="472368"/>
    <lineage>
        <taxon>Eukaryota</taxon>
        <taxon>Viridiplantae</taxon>
        <taxon>Streptophyta</taxon>
        <taxon>Embryophyta</taxon>
        <taxon>Tracheophyta</taxon>
        <taxon>Spermatophyta</taxon>
        <taxon>Magnoliopsida</taxon>
        <taxon>eudicotyledons</taxon>
        <taxon>Gunneridae</taxon>
        <taxon>Pentapetalae</taxon>
        <taxon>asterids</taxon>
        <taxon>lamiids</taxon>
        <taxon>Lamiales</taxon>
        <taxon>Gesneriaceae</taxon>
        <taxon>Didymocarpoideae</taxon>
        <taxon>Trichosporeae</taxon>
        <taxon>Loxocarpinae</taxon>
        <taxon>Dorcoceras</taxon>
    </lineage>
</organism>
<feature type="region of interest" description="Disordered" evidence="1">
    <location>
        <begin position="63"/>
        <end position="108"/>
    </location>
</feature>
<name>A0A2Z7B3Q5_9LAMI</name>
<evidence type="ECO:0000256" key="1">
    <source>
        <dbReference type="SAM" id="MobiDB-lite"/>
    </source>
</evidence>
<keyword evidence="3" id="KW-1185">Reference proteome</keyword>
<proteinExistence type="predicted"/>
<dbReference type="Proteomes" id="UP000250235">
    <property type="component" value="Unassembled WGS sequence"/>
</dbReference>